<dbReference type="Proteomes" id="UP000824533">
    <property type="component" value="Linkage Group LG01"/>
</dbReference>
<accession>A0ACC1DK69</accession>
<evidence type="ECO:0000313" key="1">
    <source>
        <dbReference type="EMBL" id="KAJ0184280.1"/>
    </source>
</evidence>
<comment type="caution">
    <text evidence="1">The sequence shown here is derived from an EMBL/GenBank/DDBJ whole genome shotgun (WGS) entry which is preliminary data.</text>
</comment>
<gene>
    <name evidence="1" type="ORF">K1T71_000703</name>
</gene>
<dbReference type="EMBL" id="CM034387">
    <property type="protein sequence ID" value="KAJ0184280.1"/>
    <property type="molecule type" value="Genomic_DNA"/>
</dbReference>
<keyword evidence="2" id="KW-1185">Reference proteome</keyword>
<name>A0ACC1DK69_9NEOP</name>
<reference evidence="1 2" key="1">
    <citation type="journal article" date="2021" name="Front. Genet.">
        <title>Chromosome-Level Genome Assembly Reveals Significant Gene Expansion in the Toll and IMD Signaling Pathways of Dendrolimus kikuchii.</title>
        <authorList>
            <person name="Zhou J."/>
            <person name="Wu P."/>
            <person name="Xiong Z."/>
            <person name="Liu N."/>
            <person name="Zhao N."/>
            <person name="Ji M."/>
            <person name="Qiu Y."/>
            <person name="Yang B."/>
        </authorList>
    </citation>
    <scope>NUCLEOTIDE SEQUENCE [LARGE SCALE GENOMIC DNA]</scope>
    <source>
        <strain evidence="1">Ann1</strain>
    </source>
</reference>
<evidence type="ECO:0000313" key="2">
    <source>
        <dbReference type="Proteomes" id="UP000824533"/>
    </source>
</evidence>
<sequence length="622" mass="73288">MSKYKEYCSTCLSEGRNLTPARLFSSFFQEFGNIEIEDNCGLCWECKSMILKYDRFKHQVQIVQDIMQQKIKDTYDFIFSYNDHIKCTEYEFAVKDLKVESTNHIDLEDSSVDLKEDIYFENIDIKINDHNTIEIDESDDNRITKDNTDSEIQIHSFKEDIYVENIKINDHSSNDFNEANNAIGREEGVNANGIAKHNRDNEIQIVNEQNITNRTLKEDKTNANIHTKELLSKNDANVTLKNFNREHRTIEAKHNRVRIEKEVDKSPQKEFEEKFESILLSEEELSRIREEKRNHPNFKKVPYKCDSCVLGFLTKENYDLHLAKKHDKVTNKDFTTILDWSKAHGLMVNPNKTKVIIIGSCRLISRIDWLSLPRVLFDNVDIEISETVKNLGVVIDRELTPQDLDEHMRREHAFCCNECGTKFKGKHTLRSHKARVHAMKREYSCELCRKTFKRQSRLESHMAGHEAAVARRLAYCSICDIQYKNIYVYRSHLRNSVHHAETLYPCSECDKKFASKVYRTNHYNFYHLQKTKYKCDLCNKLLISAWRLKNHKQKYHGLTRPREHSCNLCDKKFFTRATLRGHVLTHSKERSFMCEDCGDTFKQKPALYTHSRQVHRGGRKVK</sequence>
<protein>
    <submittedName>
        <fullName evidence="1">Uncharacterized protein</fullName>
    </submittedName>
</protein>
<proteinExistence type="predicted"/>
<organism evidence="1 2">
    <name type="scientific">Dendrolimus kikuchii</name>
    <dbReference type="NCBI Taxonomy" id="765133"/>
    <lineage>
        <taxon>Eukaryota</taxon>
        <taxon>Metazoa</taxon>
        <taxon>Ecdysozoa</taxon>
        <taxon>Arthropoda</taxon>
        <taxon>Hexapoda</taxon>
        <taxon>Insecta</taxon>
        <taxon>Pterygota</taxon>
        <taxon>Neoptera</taxon>
        <taxon>Endopterygota</taxon>
        <taxon>Lepidoptera</taxon>
        <taxon>Glossata</taxon>
        <taxon>Ditrysia</taxon>
        <taxon>Bombycoidea</taxon>
        <taxon>Lasiocampidae</taxon>
        <taxon>Dendrolimus</taxon>
    </lineage>
</organism>